<dbReference type="SUPFAM" id="SSF53822">
    <property type="entry name" value="Periplasmic binding protein-like I"/>
    <property type="match status" value="1"/>
</dbReference>
<dbReference type="InterPro" id="IPR028082">
    <property type="entry name" value="Peripla_BP_I"/>
</dbReference>
<protein>
    <submittedName>
        <fullName evidence="6">ABC-type sugar transport system substrate-binding protein</fullName>
    </submittedName>
</protein>
<dbReference type="Pfam" id="PF13407">
    <property type="entry name" value="Peripla_BP_4"/>
    <property type="match status" value="1"/>
</dbReference>
<dbReference type="PANTHER" id="PTHR46847">
    <property type="entry name" value="D-ALLOSE-BINDING PERIPLASMIC PROTEIN-RELATED"/>
    <property type="match status" value="1"/>
</dbReference>
<name>A0ABV2P137_9MICC</name>
<accession>A0ABV2P137</accession>
<proteinExistence type="inferred from homology"/>
<feature type="domain" description="Periplasmic binding protein" evidence="5">
    <location>
        <begin position="78"/>
        <end position="333"/>
    </location>
</feature>
<keyword evidence="3 4" id="KW-0732">Signal</keyword>
<dbReference type="GeneID" id="92751199"/>
<comment type="subcellular location">
    <subcellularLocation>
        <location evidence="1">Cell envelope</location>
    </subcellularLocation>
</comment>
<dbReference type="InterPro" id="IPR025997">
    <property type="entry name" value="SBP_2_dom"/>
</dbReference>
<keyword evidence="7" id="KW-1185">Reference proteome</keyword>
<evidence type="ECO:0000259" key="5">
    <source>
        <dbReference type="Pfam" id="PF13407"/>
    </source>
</evidence>
<evidence type="ECO:0000256" key="3">
    <source>
        <dbReference type="ARBA" id="ARBA00022729"/>
    </source>
</evidence>
<gene>
    <name evidence="6" type="ORF">ABIE37_000219</name>
</gene>
<keyword evidence="6" id="KW-0813">Transport</keyword>
<dbReference type="PANTHER" id="PTHR46847:SF2">
    <property type="entry name" value="ABC TRANSPORTER SUGAR-BINDING PROTEIN"/>
    <property type="match status" value="1"/>
</dbReference>
<evidence type="ECO:0000256" key="1">
    <source>
        <dbReference type="ARBA" id="ARBA00004196"/>
    </source>
</evidence>
<dbReference type="Gene3D" id="3.40.50.2300">
    <property type="match status" value="2"/>
</dbReference>
<dbReference type="PROSITE" id="PS51257">
    <property type="entry name" value="PROKAR_LIPOPROTEIN"/>
    <property type="match status" value="1"/>
</dbReference>
<evidence type="ECO:0000256" key="4">
    <source>
        <dbReference type="SAM" id="SignalP"/>
    </source>
</evidence>
<keyword evidence="6" id="KW-0762">Sugar transport</keyword>
<evidence type="ECO:0000256" key="2">
    <source>
        <dbReference type="ARBA" id="ARBA00007639"/>
    </source>
</evidence>
<organism evidence="6 7">
    <name type="scientific">Arthrobacter bambusae</name>
    <dbReference type="NCBI Taxonomy" id="1338426"/>
    <lineage>
        <taxon>Bacteria</taxon>
        <taxon>Bacillati</taxon>
        <taxon>Actinomycetota</taxon>
        <taxon>Actinomycetes</taxon>
        <taxon>Micrococcales</taxon>
        <taxon>Micrococcaceae</taxon>
        <taxon>Arthrobacter</taxon>
    </lineage>
</organism>
<evidence type="ECO:0000313" key="6">
    <source>
        <dbReference type="EMBL" id="MET4538464.1"/>
    </source>
</evidence>
<comment type="similarity">
    <text evidence="2">Belongs to the bacterial solute-binding protein 2 family.</text>
</comment>
<dbReference type="Proteomes" id="UP001549307">
    <property type="component" value="Unassembled WGS sequence"/>
</dbReference>
<comment type="caution">
    <text evidence="6">The sequence shown here is derived from an EMBL/GenBank/DDBJ whole genome shotgun (WGS) entry which is preliminary data.</text>
</comment>
<evidence type="ECO:0000313" key="7">
    <source>
        <dbReference type="Proteomes" id="UP001549307"/>
    </source>
</evidence>
<dbReference type="CDD" id="cd01536">
    <property type="entry name" value="PBP1_ABC_sugar_binding-like"/>
    <property type="match status" value="1"/>
</dbReference>
<feature type="chain" id="PRO_5046396581" evidence="4">
    <location>
        <begin position="28"/>
        <end position="377"/>
    </location>
</feature>
<dbReference type="RefSeq" id="WP_354225902.1">
    <property type="nucleotide sequence ID" value="NZ_JBEPSN010000001.1"/>
</dbReference>
<feature type="signal peptide" evidence="4">
    <location>
        <begin position="1"/>
        <end position="27"/>
    </location>
</feature>
<dbReference type="EMBL" id="JBEPSN010000001">
    <property type="protein sequence ID" value="MET4538464.1"/>
    <property type="molecule type" value="Genomic_DNA"/>
</dbReference>
<reference evidence="6 7" key="1">
    <citation type="submission" date="2024-06" db="EMBL/GenBank/DDBJ databases">
        <title>Sorghum-associated microbial communities from plants grown in Nebraska, USA.</title>
        <authorList>
            <person name="Schachtman D."/>
        </authorList>
    </citation>
    <scope>NUCLEOTIDE SEQUENCE [LARGE SCALE GENOMIC DNA]</scope>
    <source>
        <strain evidence="6 7">3552</strain>
    </source>
</reference>
<sequence length="377" mass="39994">MPKNRIRSSAMTLGASTALILSLAACAGSSAGQPGEGLDNAGQQALSQAKDFVEKSQAKVTDVALASSSPAIAKDISIVVIPCTYAAEGCKRVADSVQEAGKTLGWETRMIDPAGDPEKMRQAIRTAMQLKVDGIVLGAIPEILVEDDVVLARASGIKVVNAMEPNSKEFSDAQTGTDNVQAGRMNAALLTVETGGLGRVVTINDPQFPAVIGWHKGFTEGLKEFCPSCTLVKEMEFQLSGLQTTLPQEFQATLTANPDINAVWAAYDPVVTAITPVIERSSNPDIKIVSHNADPSSLKDLQAGDKPVSGSVGYSIEWIAYSAVDQMNRLFSGSLAEAERQRTVPNKLITSSNVTTVPWDGDADWKNAFLTAWKSAK</sequence>